<keyword evidence="4 10" id="KW-0479">Metal-binding</keyword>
<dbReference type="PANTHER" id="PTHR11804:SF79">
    <property type="entry name" value="MITOCHONDRIAL INTERMEDIATE PEPTIDASE"/>
    <property type="match status" value="1"/>
</dbReference>
<organism evidence="12 13">
    <name type="scientific">Romanomermis culicivorax</name>
    <name type="common">Nematode worm</name>
    <dbReference type="NCBI Taxonomy" id="13658"/>
    <lineage>
        <taxon>Eukaryota</taxon>
        <taxon>Metazoa</taxon>
        <taxon>Ecdysozoa</taxon>
        <taxon>Nematoda</taxon>
        <taxon>Enoplea</taxon>
        <taxon>Dorylaimia</taxon>
        <taxon>Mermithida</taxon>
        <taxon>Mermithoidea</taxon>
        <taxon>Mermithidae</taxon>
        <taxon>Romanomermis</taxon>
    </lineage>
</organism>
<evidence type="ECO:0000256" key="7">
    <source>
        <dbReference type="ARBA" id="ARBA00022946"/>
    </source>
</evidence>
<feature type="domain" description="Peptidase M3A/M3B catalytic" evidence="11">
    <location>
        <begin position="233"/>
        <end position="604"/>
    </location>
</feature>
<keyword evidence="3 10" id="KW-0645">Protease</keyword>
<evidence type="ECO:0000256" key="4">
    <source>
        <dbReference type="ARBA" id="ARBA00022723"/>
    </source>
</evidence>
<evidence type="ECO:0000256" key="3">
    <source>
        <dbReference type="ARBA" id="ARBA00022670"/>
    </source>
</evidence>
<keyword evidence="5 10" id="KW-0378">Hydrolase</keyword>
<dbReference type="InterPro" id="IPR024077">
    <property type="entry name" value="Neurolysin/TOP_dom2"/>
</dbReference>
<dbReference type="Pfam" id="PF01432">
    <property type="entry name" value="Peptidase_M3"/>
    <property type="match status" value="1"/>
</dbReference>
<dbReference type="GO" id="GO:0006627">
    <property type="term" value="P:protein processing involved in protein targeting to mitochondrion"/>
    <property type="evidence" value="ECO:0007669"/>
    <property type="project" value="TreeGrafter"/>
</dbReference>
<proteinExistence type="inferred from homology"/>
<dbReference type="Gene3D" id="3.40.390.10">
    <property type="entry name" value="Collagenase (Catalytic Domain)"/>
    <property type="match status" value="1"/>
</dbReference>
<dbReference type="InterPro" id="IPR033851">
    <property type="entry name" value="M3A_MIP"/>
</dbReference>
<dbReference type="Gene3D" id="1.10.1370.10">
    <property type="entry name" value="Neurolysin, domain 3"/>
    <property type="match status" value="1"/>
</dbReference>
<keyword evidence="7" id="KW-0809">Transit peptide</keyword>
<comment type="similarity">
    <text evidence="2 10">Belongs to the peptidase M3 family.</text>
</comment>
<dbReference type="OMA" id="YNIEPAL"/>
<comment type="subcellular location">
    <subcellularLocation>
        <location evidence="1">Mitochondrion</location>
    </subcellularLocation>
</comment>
<evidence type="ECO:0000256" key="1">
    <source>
        <dbReference type="ARBA" id="ARBA00004173"/>
    </source>
</evidence>
<dbReference type="CDD" id="cd06457">
    <property type="entry name" value="M3A_MIP"/>
    <property type="match status" value="1"/>
</dbReference>
<accession>A0A915JWU7</accession>
<sequence length="704" mass="80735">MKTFKFVVMKFCRRFFSKCSRSFRLRDRSYSTGLFGLNELKSPFGFEILEEKVYKECDQLIEESLSHSRNRKMVEIFDDLSNCICKVADLAECMRNLHPVPQYANAAEECMSRLSGFVENLLIEGNKTDRRVASLFASDFEASGVHLPEKQRQKFVALSEEIFRAGASFCRGCDLPVQIPKQRSPSVVNSKDYFLTRLKINGTNDSEQVVYIYGNNADSFDAEGRALGYKLYYSPSDEQEFHLKRLLKSRHELADISGFTSYAHRSLRDCIFDKPEDVDDFLTSLIKLIKPKAELEIEYLRNFLPSGEEICIYDIPYLKSVYRSNSLSSLTPKLSRSFDIQSTFMGISLLTKTLYNLTLRKEPVEDGEVWHPDVEKVIAYDENGKICGTIYCDWFDRQLKTASDSHFTVRCGKRLPNGDYQTPIVVLTFRYSKKRTLDGQAFNLIDYTNILHEFGHAMHSILGQTTYQHVSGTRCATDYAETPSNLMEFYLSNPSFDATEISTVTKIMNSFEALETLQQAVYSLFDLRLHSDGNLIRNLDRISTVDFYEEICDEVWPFMKVEGAAWHHRFSHLVPYGSKYHAYLVAKAAASIIWKHIFESDPCSRSDNNNNIAKSVMEKQPKIEAKNPKLPRNSTCDISVISQEGQNDPKKSQKAEILAKIFQKRHFSCLVFRVGHSQHLGTGPNRRDAILALYNLNYAEPSKL</sequence>
<evidence type="ECO:0000256" key="10">
    <source>
        <dbReference type="RuleBase" id="RU003435"/>
    </source>
</evidence>
<keyword evidence="8 10" id="KW-0482">Metalloprotease</keyword>
<dbReference type="SUPFAM" id="SSF55486">
    <property type="entry name" value="Metalloproteases ('zincins'), catalytic domain"/>
    <property type="match status" value="1"/>
</dbReference>
<reference evidence="13" key="1">
    <citation type="submission" date="2022-11" db="UniProtKB">
        <authorList>
            <consortium name="WormBaseParasite"/>
        </authorList>
    </citation>
    <scope>IDENTIFICATION</scope>
</reference>
<keyword evidence="9" id="KW-0496">Mitochondrion</keyword>
<dbReference type="Proteomes" id="UP000887565">
    <property type="component" value="Unplaced"/>
</dbReference>
<protein>
    <submittedName>
        <fullName evidence="13">Peptidase M3A/M3B catalytic domain-containing protein</fullName>
    </submittedName>
</protein>
<evidence type="ECO:0000256" key="2">
    <source>
        <dbReference type="ARBA" id="ARBA00006040"/>
    </source>
</evidence>
<dbReference type="GO" id="GO:0006518">
    <property type="term" value="P:peptide metabolic process"/>
    <property type="evidence" value="ECO:0007669"/>
    <property type="project" value="TreeGrafter"/>
</dbReference>
<evidence type="ECO:0000313" key="12">
    <source>
        <dbReference type="Proteomes" id="UP000887565"/>
    </source>
</evidence>
<evidence type="ECO:0000256" key="5">
    <source>
        <dbReference type="ARBA" id="ARBA00022801"/>
    </source>
</evidence>
<keyword evidence="12" id="KW-1185">Reference proteome</keyword>
<dbReference type="GO" id="GO:0004222">
    <property type="term" value="F:metalloendopeptidase activity"/>
    <property type="evidence" value="ECO:0007669"/>
    <property type="project" value="InterPro"/>
</dbReference>
<dbReference type="InterPro" id="IPR024079">
    <property type="entry name" value="MetalloPept_cat_dom_sf"/>
</dbReference>
<evidence type="ECO:0000256" key="6">
    <source>
        <dbReference type="ARBA" id="ARBA00022833"/>
    </source>
</evidence>
<comment type="cofactor">
    <cofactor evidence="10">
        <name>Zn(2+)</name>
        <dbReference type="ChEBI" id="CHEBI:29105"/>
    </cofactor>
    <text evidence="10">Binds 1 zinc ion.</text>
</comment>
<dbReference type="AlphaFoldDB" id="A0A915JWU7"/>
<dbReference type="GO" id="GO:0005739">
    <property type="term" value="C:mitochondrion"/>
    <property type="evidence" value="ECO:0007669"/>
    <property type="project" value="UniProtKB-SubCell"/>
</dbReference>
<dbReference type="WBParaSite" id="nRc.2.0.1.t30558-RA">
    <property type="protein sequence ID" value="nRc.2.0.1.t30558-RA"/>
    <property type="gene ID" value="nRc.2.0.1.g30558"/>
</dbReference>
<dbReference type="InterPro" id="IPR001567">
    <property type="entry name" value="Pept_M3A_M3B_dom"/>
</dbReference>
<evidence type="ECO:0000256" key="8">
    <source>
        <dbReference type="ARBA" id="ARBA00023049"/>
    </source>
</evidence>
<dbReference type="GO" id="GO:0046872">
    <property type="term" value="F:metal ion binding"/>
    <property type="evidence" value="ECO:0007669"/>
    <property type="project" value="UniProtKB-UniRule"/>
</dbReference>
<name>A0A915JWU7_ROMCU</name>
<evidence type="ECO:0000313" key="13">
    <source>
        <dbReference type="WBParaSite" id="nRc.2.0.1.t30558-RA"/>
    </source>
</evidence>
<dbReference type="InterPro" id="IPR045090">
    <property type="entry name" value="Pept_M3A_M3B"/>
</dbReference>
<dbReference type="PANTHER" id="PTHR11804">
    <property type="entry name" value="PROTEASE M3 THIMET OLIGOPEPTIDASE-RELATED"/>
    <property type="match status" value="1"/>
</dbReference>
<evidence type="ECO:0000259" key="11">
    <source>
        <dbReference type="Pfam" id="PF01432"/>
    </source>
</evidence>
<keyword evidence="6 10" id="KW-0862">Zinc</keyword>
<evidence type="ECO:0000256" key="9">
    <source>
        <dbReference type="ARBA" id="ARBA00023128"/>
    </source>
</evidence>